<evidence type="ECO:0000256" key="13">
    <source>
        <dbReference type="ARBA" id="ARBA00022840"/>
    </source>
</evidence>
<evidence type="ECO:0000256" key="8">
    <source>
        <dbReference type="ARBA" id="ARBA00022679"/>
    </source>
</evidence>
<dbReference type="Proteomes" id="UP000826234">
    <property type="component" value="Unassembled WGS sequence"/>
</dbReference>
<evidence type="ECO:0000256" key="10">
    <source>
        <dbReference type="ARBA" id="ARBA00022741"/>
    </source>
</evidence>
<keyword evidence="5" id="KW-0963">Cytoplasm</keyword>
<feature type="domain" description="RhoBD" evidence="22">
    <location>
        <begin position="244"/>
        <end position="312"/>
    </location>
</feature>
<evidence type="ECO:0000256" key="4">
    <source>
        <dbReference type="ARBA" id="ARBA00012513"/>
    </source>
</evidence>
<evidence type="ECO:0000256" key="6">
    <source>
        <dbReference type="ARBA" id="ARBA00022527"/>
    </source>
</evidence>
<evidence type="ECO:0000256" key="1">
    <source>
        <dbReference type="ARBA" id="ARBA00001946"/>
    </source>
</evidence>
<evidence type="ECO:0000256" key="16">
    <source>
        <dbReference type="ARBA" id="ARBA00023212"/>
    </source>
</evidence>
<feature type="coiled-coil region" evidence="18">
    <location>
        <begin position="321"/>
        <end position="366"/>
    </location>
</feature>
<dbReference type="InterPro" id="IPR015008">
    <property type="entry name" value="ROCK_Rho-bd_dom"/>
</dbReference>
<evidence type="ECO:0000256" key="18">
    <source>
        <dbReference type="SAM" id="Coils"/>
    </source>
</evidence>
<proteinExistence type="inferred from homology"/>
<protein>
    <recommendedName>
        <fullName evidence="4">non-specific serine/threonine protein kinase</fullName>
        <ecNumber evidence="4">2.7.11.1</ecNumber>
    </recommendedName>
</protein>
<dbReference type="SMART" id="SM00109">
    <property type="entry name" value="C1"/>
    <property type="match status" value="1"/>
</dbReference>
<dbReference type="InterPro" id="IPR011993">
    <property type="entry name" value="PH-like_dom_sf"/>
</dbReference>
<evidence type="ECO:0000259" key="22">
    <source>
        <dbReference type="PROSITE" id="PS51859"/>
    </source>
</evidence>
<evidence type="ECO:0000256" key="19">
    <source>
        <dbReference type="SAM" id="MobiDB-lite"/>
    </source>
</evidence>
<dbReference type="Pfam" id="PF08912">
    <property type="entry name" value="Rho_Binding"/>
    <property type="match status" value="1"/>
</dbReference>
<dbReference type="PANTHER" id="PTHR22988:SF28">
    <property type="entry name" value="RHO-ASSOCIATED PROTEIN KINASE 2"/>
    <property type="match status" value="1"/>
</dbReference>
<evidence type="ECO:0000256" key="7">
    <source>
        <dbReference type="ARBA" id="ARBA00022553"/>
    </source>
</evidence>
<keyword evidence="11" id="KW-0418">Kinase</keyword>
<keyword evidence="13" id="KW-0067">ATP-binding</keyword>
<evidence type="ECO:0000256" key="2">
    <source>
        <dbReference type="ARBA" id="ARBA00004245"/>
    </source>
</evidence>
<name>A0ABQ7SX06_PHRPL</name>
<feature type="region of interest" description="Disordered" evidence="19">
    <location>
        <begin position="448"/>
        <end position="478"/>
    </location>
</feature>
<evidence type="ECO:0000256" key="15">
    <source>
        <dbReference type="ARBA" id="ARBA00023054"/>
    </source>
</evidence>
<dbReference type="SMART" id="SM00233">
    <property type="entry name" value="PH"/>
    <property type="match status" value="1"/>
</dbReference>
<evidence type="ECO:0000259" key="20">
    <source>
        <dbReference type="PROSITE" id="PS50003"/>
    </source>
</evidence>
<evidence type="ECO:0000256" key="11">
    <source>
        <dbReference type="ARBA" id="ARBA00022777"/>
    </source>
</evidence>
<reference evidence="23 24" key="1">
    <citation type="journal article" date="2022" name="Gigascience">
        <title>A chromosome-level genome assembly and annotation of the desert horned lizard, Phrynosoma platyrhinos, provides insight into chromosomal rearrangements among reptiles.</title>
        <authorList>
            <person name="Koochekian N."/>
            <person name="Ascanio A."/>
            <person name="Farleigh K."/>
            <person name="Card D.C."/>
            <person name="Schield D.R."/>
            <person name="Castoe T.A."/>
            <person name="Jezkova T."/>
        </authorList>
    </citation>
    <scope>NUCLEOTIDE SEQUENCE [LARGE SCALE GENOMIC DNA]</scope>
    <source>
        <strain evidence="23">NK-2021</strain>
    </source>
</reference>
<keyword evidence="14" id="KW-0460">Magnesium</keyword>
<evidence type="ECO:0000259" key="21">
    <source>
        <dbReference type="PROSITE" id="PS50081"/>
    </source>
</evidence>
<dbReference type="Gene3D" id="3.30.60.20">
    <property type="match status" value="1"/>
</dbReference>
<comment type="similarity">
    <text evidence="3">Belongs to the protein kinase superfamily. AGC Ser/Thr protein kinase family.</text>
</comment>
<dbReference type="Gene3D" id="1.20.5.730">
    <property type="entry name" value="Single helix bin"/>
    <property type="match status" value="1"/>
</dbReference>
<dbReference type="Gene3D" id="2.30.29.30">
    <property type="entry name" value="Pleckstrin-homology domain (PH domain)/Phosphotyrosine-binding domain (PTB)"/>
    <property type="match status" value="1"/>
</dbReference>
<feature type="region of interest" description="Disordered" evidence="19">
    <location>
        <begin position="674"/>
        <end position="722"/>
    </location>
</feature>
<evidence type="ECO:0000256" key="14">
    <source>
        <dbReference type="ARBA" id="ARBA00022842"/>
    </source>
</evidence>
<dbReference type="SUPFAM" id="SSF57889">
    <property type="entry name" value="Cysteine-rich domain"/>
    <property type="match status" value="1"/>
</dbReference>
<keyword evidence="15 17" id="KW-0175">Coiled coil</keyword>
<sequence>MEKKLSEERISKQKVENCLLEVEKRCSMLDCDLKQSQQKINELLKQKDKLNEDVENLTLKIEQETQKRCLTQNDLKMQTQHVNALKMTEKQLKQENNHLLEIKLSLEKQNNELRKERQDADGQMKELQDQLEAEQYFSTLYKTQVRELKEECEEKTKLCKEMQQKIQELQDERDSLAAQLEITLTKADSEQLARSIAEEQYSDLEKEKIMKELEIKEMMARHKQELSEKDATIGSLEEANRTLTSDVANLANEKEELNNKLKEVQERIVRINEEENDIEQLKTQYEKQLAYERTMKTQAVNKLAEVMNRKNPIQRGADTDVRRKEKENRKLHMELKSEREKLTQMMIKYQREINEMQAQIAEESQIRIELQMALDSKDSDIEQLRSQLQSIHIGLDSTSIGCGPGEAEADDGFPVRITQSHTSESMSFTYERSSTSVSIATKPSSSRVFLSSDSDSEEEQLSPAQVPSEPDNPESRLEGWLSLPARNNTKKFGWVRKYVVVSSKKVLFYHSEQDKEQSNPYMVLDIEYAQNSLFHLASLKKIAHVSRIIGMFSLCTIQILYDNEGESKKEQEFSVESAGEKSNYICHKGHEFIPTLYHFPTNCEACMKPLWHMFKPPPALECRRCHIKCHKDHMDKKEEIIAPCKVNYDISTAKNLLLLASSTEDQQKWVSRLGKRIPKKPPAPDPFARSSPRTSMKVQPNQSIRRPSKQLPPNKKEGFPPR</sequence>
<feature type="domain" description="Phorbol-ester/DAG-type" evidence="21">
    <location>
        <begin position="589"/>
        <end position="644"/>
    </location>
</feature>
<dbReference type="SUPFAM" id="SSF103652">
    <property type="entry name" value="G protein-binding domain"/>
    <property type="match status" value="1"/>
</dbReference>
<keyword evidence="10" id="KW-0547">Nucleotide-binding</keyword>
<dbReference type="CDD" id="cd20875">
    <property type="entry name" value="C1_ROCK2"/>
    <property type="match status" value="1"/>
</dbReference>
<evidence type="ECO:0000256" key="9">
    <source>
        <dbReference type="ARBA" id="ARBA00022723"/>
    </source>
</evidence>
<feature type="coiled-coil region" evidence="18">
    <location>
        <begin position="26"/>
        <end position="291"/>
    </location>
</feature>
<keyword evidence="8" id="KW-0808">Transferase</keyword>
<dbReference type="PROSITE" id="PS51859">
    <property type="entry name" value="RHO_BD"/>
    <property type="match status" value="1"/>
</dbReference>
<gene>
    <name evidence="23" type="ORF">JD844_023792</name>
</gene>
<evidence type="ECO:0000256" key="5">
    <source>
        <dbReference type="ARBA" id="ARBA00022490"/>
    </source>
</evidence>
<keyword evidence="12" id="KW-0862">Zinc</keyword>
<feature type="compositionally biased region" description="Polar residues" evidence="19">
    <location>
        <begin position="691"/>
        <end position="705"/>
    </location>
</feature>
<comment type="caution">
    <text evidence="23">The sequence shown here is derived from an EMBL/GenBank/DDBJ whole genome shotgun (WGS) entry which is preliminary data.</text>
</comment>
<dbReference type="PROSITE" id="PS50081">
    <property type="entry name" value="ZF_DAG_PE_2"/>
    <property type="match status" value="1"/>
</dbReference>
<keyword evidence="6" id="KW-0723">Serine/threonine-protein kinase</keyword>
<dbReference type="PROSITE" id="PS50003">
    <property type="entry name" value="PH_DOMAIN"/>
    <property type="match status" value="1"/>
</dbReference>
<accession>A0ABQ7SX06</accession>
<dbReference type="InterPro" id="IPR050839">
    <property type="entry name" value="Rho-assoc_Ser/Thr_Kinase"/>
</dbReference>
<dbReference type="InterPro" id="IPR001849">
    <property type="entry name" value="PH_domain"/>
</dbReference>
<dbReference type="EC" id="2.7.11.1" evidence="4"/>
<comment type="subcellular location">
    <subcellularLocation>
        <location evidence="2">Cytoplasm</location>
        <location evidence="2">Cytoskeleton</location>
    </subcellularLocation>
</comment>
<evidence type="ECO:0000256" key="12">
    <source>
        <dbReference type="ARBA" id="ARBA00022833"/>
    </source>
</evidence>
<dbReference type="SUPFAM" id="SSF50729">
    <property type="entry name" value="PH domain-like"/>
    <property type="match status" value="1"/>
</dbReference>
<keyword evidence="9" id="KW-0479">Metal-binding</keyword>
<keyword evidence="7" id="KW-0597">Phosphoprotein</keyword>
<evidence type="ECO:0000256" key="17">
    <source>
        <dbReference type="PROSITE-ProRule" id="PRU01206"/>
    </source>
</evidence>
<keyword evidence="16" id="KW-0206">Cytoskeleton</keyword>
<dbReference type="EMBL" id="JAIPUX010003289">
    <property type="protein sequence ID" value="KAH0621970.1"/>
    <property type="molecule type" value="Genomic_DNA"/>
</dbReference>
<dbReference type="InterPro" id="IPR002219">
    <property type="entry name" value="PKC_DAG/PE"/>
</dbReference>
<evidence type="ECO:0000313" key="24">
    <source>
        <dbReference type="Proteomes" id="UP000826234"/>
    </source>
</evidence>
<feature type="domain" description="PH" evidence="20">
    <location>
        <begin position="474"/>
        <end position="678"/>
    </location>
</feature>
<dbReference type="CDD" id="cd22250">
    <property type="entry name" value="ROCK_SBD"/>
    <property type="match status" value="1"/>
</dbReference>
<evidence type="ECO:0000313" key="23">
    <source>
        <dbReference type="EMBL" id="KAH0621970.1"/>
    </source>
</evidence>
<dbReference type="PANTHER" id="PTHR22988">
    <property type="entry name" value="MYOTONIC DYSTROPHY S/T KINASE-RELATED"/>
    <property type="match status" value="1"/>
</dbReference>
<organism evidence="23 24">
    <name type="scientific">Phrynosoma platyrhinos</name>
    <name type="common">Desert horned lizard</name>
    <dbReference type="NCBI Taxonomy" id="52577"/>
    <lineage>
        <taxon>Eukaryota</taxon>
        <taxon>Metazoa</taxon>
        <taxon>Chordata</taxon>
        <taxon>Craniata</taxon>
        <taxon>Vertebrata</taxon>
        <taxon>Euteleostomi</taxon>
        <taxon>Lepidosauria</taxon>
        <taxon>Squamata</taxon>
        <taxon>Bifurcata</taxon>
        <taxon>Unidentata</taxon>
        <taxon>Episquamata</taxon>
        <taxon>Toxicofera</taxon>
        <taxon>Iguania</taxon>
        <taxon>Phrynosomatidae</taxon>
        <taxon>Phrynosomatinae</taxon>
        <taxon>Phrynosoma</taxon>
    </lineage>
</organism>
<evidence type="ECO:0000256" key="3">
    <source>
        <dbReference type="ARBA" id="ARBA00009903"/>
    </source>
</evidence>
<keyword evidence="24" id="KW-1185">Reference proteome</keyword>
<dbReference type="InterPro" id="IPR046349">
    <property type="entry name" value="C1-like_sf"/>
</dbReference>
<comment type="cofactor">
    <cofactor evidence="1">
        <name>Mg(2+)</name>
        <dbReference type="ChEBI" id="CHEBI:18420"/>
    </cofactor>
</comment>